<evidence type="ECO:0000313" key="1">
    <source>
        <dbReference type="EMBL" id="GAU93942.1"/>
    </source>
</evidence>
<keyword evidence="2" id="KW-1185">Reference proteome</keyword>
<proteinExistence type="predicted"/>
<reference evidence="1 2" key="1">
    <citation type="journal article" date="2016" name="Nat. Commun.">
        <title>Extremotolerant tardigrade genome and improved radiotolerance of human cultured cells by tardigrade-unique protein.</title>
        <authorList>
            <person name="Hashimoto T."/>
            <person name="Horikawa D.D."/>
            <person name="Saito Y."/>
            <person name="Kuwahara H."/>
            <person name="Kozuka-Hata H."/>
            <person name="Shin-I T."/>
            <person name="Minakuchi Y."/>
            <person name="Ohishi K."/>
            <person name="Motoyama A."/>
            <person name="Aizu T."/>
            <person name="Enomoto A."/>
            <person name="Kondo K."/>
            <person name="Tanaka S."/>
            <person name="Hara Y."/>
            <person name="Koshikawa S."/>
            <person name="Sagara H."/>
            <person name="Miura T."/>
            <person name="Yokobori S."/>
            <person name="Miyagawa K."/>
            <person name="Suzuki Y."/>
            <person name="Kubo T."/>
            <person name="Oyama M."/>
            <person name="Kohara Y."/>
            <person name="Fujiyama A."/>
            <person name="Arakawa K."/>
            <person name="Katayama T."/>
            <person name="Toyoda A."/>
            <person name="Kunieda T."/>
        </authorList>
    </citation>
    <scope>NUCLEOTIDE SEQUENCE [LARGE SCALE GENOMIC DNA]</scope>
    <source>
        <strain evidence="1 2">YOKOZUNA-1</strain>
    </source>
</reference>
<dbReference type="EMBL" id="BDGG01000002">
    <property type="protein sequence ID" value="GAU93942.1"/>
    <property type="molecule type" value="Genomic_DNA"/>
</dbReference>
<organism evidence="1 2">
    <name type="scientific">Ramazzottius varieornatus</name>
    <name type="common">Water bear</name>
    <name type="synonym">Tardigrade</name>
    <dbReference type="NCBI Taxonomy" id="947166"/>
    <lineage>
        <taxon>Eukaryota</taxon>
        <taxon>Metazoa</taxon>
        <taxon>Ecdysozoa</taxon>
        <taxon>Tardigrada</taxon>
        <taxon>Eutardigrada</taxon>
        <taxon>Parachela</taxon>
        <taxon>Hypsibioidea</taxon>
        <taxon>Ramazzottiidae</taxon>
        <taxon>Ramazzottius</taxon>
    </lineage>
</organism>
<gene>
    <name evidence="1" type="primary">RvY_05796-1</name>
    <name evidence="1" type="synonym">RvY_05796.1</name>
    <name evidence="1" type="ORF">RvY_05796</name>
</gene>
<sequence length="123" mass="13991">MFQERSFLASIRSRQHVGKDGTLVYNSRELPAVEVPPAYRQQYRKFSVSGIREKNETACINESTMAISKQAPFTDETHFWSNRYAPAEPNSMSASSQHSKRIIFMEREALALLGGFMGWNVGK</sequence>
<comment type="caution">
    <text evidence="1">The sequence shown here is derived from an EMBL/GenBank/DDBJ whole genome shotgun (WGS) entry which is preliminary data.</text>
</comment>
<protein>
    <submittedName>
        <fullName evidence="1">Uncharacterized protein</fullName>
    </submittedName>
</protein>
<accession>A0A1D1V1W6</accession>
<evidence type="ECO:0000313" key="2">
    <source>
        <dbReference type="Proteomes" id="UP000186922"/>
    </source>
</evidence>
<dbReference type="AlphaFoldDB" id="A0A1D1V1W6"/>
<dbReference type="Proteomes" id="UP000186922">
    <property type="component" value="Unassembled WGS sequence"/>
</dbReference>
<name>A0A1D1V1W6_RAMVA</name>